<organism evidence="2 3">
    <name type="scientific">Aureicoccus marinus</name>
    <dbReference type="NCBI Taxonomy" id="754435"/>
    <lineage>
        <taxon>Bacteria</taxon>
        <taxon>Pseudomonadati</taxon>
        <taxon>Bacteroidota</taxon>
        <taxon>Flavobacteriia</taxon>
        <taxon>Flavobacteriales</taxon>
        <taxon>Flavobacteriaceae</taxon>
        <taxon>Aureicoccus</taxon>
    </lineage>
</organism>
<proteinExistence type="predicted"/>
<name>A0A2S7T7K5_9FLAO</name>
<dbReference type="GO" id="GO:0005886">
    <property type="term" value="C:plasma membrane"/>
    <property type="evidence" value="ECO:0007669"/>
    <property type="project" value="TreeGrafter"/>
</dbReference>
<accession>A0A2S7T7K5</accession>
<keyword evidence="1" id="KW-1133">Transmembrane helix</keyword>
<dbReference type="PANTHER" id="PTHR32309">
    <property type="entry name" value="TYROSINE-PROTEIN KINASE"/>
    <property type="match status" value="1"/>
</dbReference>
<keyword evidence="3" id="KW-1185">Reference proteome</keyword>
<keyword evidence="1" id="KW-0812">Transmembrane</keyword>
<dbReference type="InterPro" id="IPR050445">
    <property type="entry name" value="Bact_polysacc_biosynth/exp"/>
</dbReference>
<evidence type="ECO:0008006" key="4">
    <source>
        <dbReference type="Google" id="ProtNLM"/>
    </source>
</evidence>
<dbReference type="AlphaFoldDB" id="A0A2S7T7K5"/>
<sequence length="728" mass="83469">MALLIIVPIFLAALVFQLTKNEPKIFNSKARVYTGIASGSTIELNKTKLDFRATNTAYDNLLNLIKARTTIESVALKLFAQHIVLDSADTRVISPTKFSELQQLVPQEVKDLVVKDNVQKTYENLLTYKNRNHTNFLYELINKEHPDYSIESIRGRISVRRILSSDFVDIEFESEDPAICQNTLLILADIFVKLNAEIKVNQTDAVVKYFEGQLAGSTQDLRKAEDDLLAFNQTHNIINYYEQTKYIASEKEHFELEYQKIHIKHYAAKAVIETLEAKLAAHQKRVLNSEQMVGLRNELGNVNFEISMKSLNLESDSIKKVQHAKDLIDLTKRANEIKTQLSSEVDQMYSLDYDEKSVASTTILADWLANTIEFEGTKAQLKVMDQKRQEFKKLYQVFAPLGATMKRLERKIDIAEREYLSLLHSLGLAKLRQQNVELKSNLKLIEVPFFPINPKASKRMMLVFIAGMAGFIMVAFTILILEFLDGNINTAQRAKEKIGLEVSSIFPVINYKSKKMDYSYLKNKAVNAISRNIMLNQFKKEGQEGPVVNMFFSTQEGEGKTFICDHLISKLCELDYKTLHITYDPEDFRLPKETYRCLQYTISDQLYKIAGMHEFDPEGLIEDYNTYDFVILEIPGIIRNPFPVKLASTMDFTFLITRANRSWSVADMNSLRLFNEATTGPEPSIILNGVKVLEMETVIGDLPKNRSLIRLFIKKVVQFRFFTKKSVT</sequence>
<reference evidence="3" key="1">
    <citation type="submission" date="2016-11" db="EMBL/GenBank/DDBJ databases">
        <title>Trade-off between light-utilization and light-protection in marine flavobacteria.</title>
        <authorList>
            <person name="Kumagai Y."/>
            <person name="Yoshizawa S."/>
            <person name="Kogure K."/>
        </authorList>
    </citation>
    <scope>NUCLEOTIDE SEQUENCE [LARGE SCALE GENOMIC DNA]</scope>
    <source>
        <strain evidence="3">SG-18</strain>
    </source>
</reference>
<dbReference type="Gene3D" id="3.40.50.300">
    <property type="entry name" value="P-loop containing nucleotide triphosphate hydrolases"/>
    <property type="match status" value="1"/>
</dbReference>
<comment type="caution">
    <text evidence="2">The sequence shown here is derived from an EMBL/GenBank/DDBJ whole genome shotgun (WGS) entry which is preliminary data.</text>
</comment>
<dbReference type="Proteomes" id="UP000239366">
    <property type="component" value="Unassembled WGS sequence"/>
</dbReference>
<keyword evidence="1" id="KW-0472">Membrane</keyword>
<dbReference type="InterPro" id="IPR027417">
    <property type="entry name" value="P-loop_NTPase"/>
</dbReference>
<dbReference type="PANTHER" id="PTHR32309:SF13">
    <property type="entry name" value="FERRIC ENTEROBACTIN TRANSPORT PROTEIN FEPE"/>
    <property type="match status" value="1"/>
</dbReference>
<evidence type="ECO:0000256" key="1">
    <source>
        <dbReference type="SAM" id="Phobius"/>
    </source>
</evidence>
<evidence type="ECO:0000313" key="2">
    <source>
        <dbReference type="EMBL" id="PQJ15913.1"/>
    </source>
</evidence>
<feature type="transmembrane region" description="Helical" evidence="1">
    <location>
        <begin position="460"/>
        <end position="484"/>
    </location>
</feature>
<dbReference type="EMBL" id="MQVX01000001">
    <property type="protein sequence ID" value="PQJ15913.1"/>
    <property type="molecule type" value="Genomic_DNA"/>
</dbReference>
<dbReference type="GO" id="GO:0004713">
    <property type="term" value="F:protein tyrosine kinase activity"/>
    <property type="evidence" value="ECO:0007669"/>
    <property type="project" value="TreeGrafter"/>
</dbReference>
<gene>
    <name evidence="2" type="ORF">BST99_09410</name>
</gene>
<evidence type="ECO:0000313" key="3">
    <source>
        <dbReference type="Proteomes" id="UP000239366"/>
    </source>
</evidence>
<protein>
    <recommendedName>
        <fullName evidence="4">Tyrosine kinase G-rich domain-containing protein</fullName>
    </recommendedName>
</protein>
<dbReference type="SUPFAM" id="SSF52540">
    <property type="entry name" value="P-loop containing nucleoside triphosphate hydrolases"/>
    <property type="match status" value="1"/>
</dbReference>